<dbReference type="CDD" id="cd03697">
    <property type="entry name" value="EFTU_II"/>
    <property type="match status" value="1"/>
</dbReference>
<evidence type="ECO:0000256" key="2">
    <source>
        <dbReference type="ARBA" id="ARBA00022490"/>
    </source>
</evidence>
<dbReference type="FunFam" id="3.40.50.300:FF:000003">
    <property type="entry name" value="Elongation factor Tu"/>
    <property type="match status" value="1"/>
</dbReference>
<evidence type="ECO:0000256" key="10">
    <source>
        <dbReference type="HAMAP-Rule" id="MF_00118"/>
    </source>
</evidence>
<dbReference type="NCBIfam" id="TIGR00485">
    <property type="entry name" value="EF-Tu"/>
    <property type="match status" value="1"/>
</dbReference>
<dbReference type="PANTHER" id="PTHR43721:SF22">
    <property type="entry name" value="ELONGATION FACTOR TU, MITOCHONDRIAL"/>
    <property type="match status" value="1"/>
</dbReference>
<comment type="subunit">
    <text evidence="10">Monomer.</text>
</comment>
<gene>
    <name evidence="10" type="primary">tuf</name>
    <name evidence="12" type="ORF">BJ970_002282</name>
</gene>
<dbReference type="GO" id="GO:0003746">
    <property type="term" value="F:translation elongation factor activity"/>
    <property type="evidence" value="ECO:0007669"/>
    <property type="project" value="UniProtKB-UniRule"/>
</dbReference>
<dbReference type="Pfam" id="PF00009">
    <property type="entry name" value="GTP_EFTU"/>
    <property type="match status" value="1"/>
</dbReference>
<evidence type="ECO:0000313" key="12">
    <source>
        <dbReference type="EMBL" id="MBB5154748.1"/>
    </source>
</evidence>
<evidence type="ECO:0000256" key="4">
    <source>
        <dbReference type="ARBA" id="ARBA00022768"/>
    </source>
</evidence>
<keyword evidence="10" id="KW-0479">Metal-binding</keyword>
<dbReference type="SUPFAM" id="SSF52540">
    <property type="entry name" value="P-loop containing nucleoside triphosphate hydrolases"/>
    <property type="match status" value="1"/>
</dbReference>
<keyword evidence="8 10" id="KW-0342">GTP-binding</keyword>
<dbReference type="InterPro" id="IPR004161">
    <property type="entry name" value="EFTu-like_2"/>
</dbReference>
<evidence type="ECO:0000256" key="3">
    <source>
        <dbReference type="ARBA" id="ARBA00022741"/>
    </source>
</evidence>
<comment type="function">
    <text evidence="10">GTP hydrolase that promotes the GTP-dependent binding of aminoacyl-tRNA to the A-site of ribosomes during protein biosynthesis.</text>
</comment>
<evidence type="ECO:0000256" key="9">
    <source>
        <dbReference type="ARBA" id="ARBA00029554"/>
    </source>
</evidence>
<feature type="binding site" evidence="10">
    <location>
        <begin position="19"/>
        <end position="26"/>
    </location>
    <ligand>
        <name>GTP</name>
        <dbReference type="ChEBI" id="CHEBI:37565"/>
    </ligand>
</feature>
<dbReference type="NCBIfam" id="NF009373">
    <property type="entry name" value="PRK12736.1"/>
    <property type="match status" value="1"/>
</dbReference>
<feature type="binding site" evidence="10">
    <location>
        <begin position="83"/>
        <end position="87"/>
    </location>
    <ligand>
        <name>GTP</name>
        <dbReference type="ChEBI" id="CHEBI:37565"/>
    </ligand>
</feature>
<dbReference type="PRINTS" id="PR00315">
    <property type="entry name" value="ELONGATNFCT"/>
</dbReference>
<dbReference type="GO" id="GO:0005525">
    <property type="term" value="F:GTP binding"/>
    <property type="evidence" value="ECO:0007669"/>
    <property type="project" value="UniProtKB-UniRule"/>
</dbReference>
<dbReference type="InterPro" id="IPR009000">
    <property type="entry name" value="Transl_B-barrel_sf"/>
</dbReference>
<dbReference type="InterPro" id="IPR041709">
    <property type="entry name" value="EF-Tu_GTP-bd"/>
</dbReference>
<comment type="similarity">
    <text evidence="1 10">Belongs to the TRAFAC class translation factor GTPase superfamily. Classic translation factor GTPase family. EF-Tu/EF-1A subfamily.</text>
</comment>
<keyword evidence="3 10" id="KW-0547">Nucleotide-binding</keyword>
<dbReference type="Gene3D" id="2.40.30.10">
    <property type="entry name" value="Translation factors"/>
    <property type="match status" value="2"/>
</dbReference>
<dbReference type="InterPro" id="IPR000795">
    <property type="entry name" value="T_Tr_GTP-bd_dom"/>
</dbReference>
<evidence type="ECO:0000256" key="1">
    <source>
        <dbReference type="ARBA" id="ARBA00007249"/>
    </source>
</evidence>
<evidence type="ECO:0000256" key="7">
    <source>
        <dbReference type="ARBA" id="ARBA00022917"/>
    </source>
</evidence>
<comment type="caution">
    <text evidence="12">The sequence shown here is derived from an EMBL/GenBank/DDBJ whole genome shotgun (WGS) entry which is preliminary data.</text>
</comment>
<dbReference type="GO" id="GO:0000287">
    <property type="term" value="F:magnesium ion binding"/>
    <property type="evidence" value="ECO:0007669"/>
    <property type="project" value="UniProtKB-UniRule"/>
</dbReference>
<feature type="binding site" evidence="10">
    <location>
        <position position="26"/>
    </location>
    <ligand>
        <name>Mg(2+)</name>
        <dbReference type="ChEBI" id="CHEBI:18420"/>
    </ligand>
</feature>
<evidence type="ECO:0000313" key="13">
    <source>
        <dbReference type="Proteomes" id="UP000584374"/>
    </source>
</evidence>
<dbReference type="GO" id="GO:0003924">
    <property type="term" value="F:GTPase activity"/>
    <property type="evidence" value="ECO:0007669"/>
    <property type="project" value="UniProtKB-UniRule"/>
</dbReference>
<dbReference type="Pfam" id="PF03143">
    <property type="entry name" value="GTP_EFTU_D3"/>
    <property type="match status" value="1"/>
</dbReference>
<keyword evidence="5 10" id="KW-0378">Hydrolase</keyword>
<evidence type="ECO:0000256" key="8">
    <source>
        <dbReference type="ARBA" id="ARBA00023134"/>
    </source>
</evidence>
<dbReference type="InterPro" id="IPR027417">
    <property type="entry name" value="P-loop_NTPase"/>
</dbReference>
<dbReference type="CDD" id="cd01884">
    <property type="entry name" value="EF_Tu"/>
    <property type="match status" value="1"/>
</dbReference>
<dbReference type="EC" id="3.6.5.3" evidence="10"/>
<sequence length="397" mass="43997">MAKAKFERDKPHVNIGTIGHVDHGKTTLTAAITKVLHDKYPELNPFTPFDEIDKAPEEKERGITIQIAHVEYQTEKRHYAHVDAPGHADYVKNMITGAAQMDGAILVVAATDGPMPQTREHVLLARQVGVPYILVALNKADMVDDEEILELVEMEVRELLSAQEFPGDDVPVIRVSALKALEGDAEWGAKIVELMDAVDENVPDPVREIEKPFLMPIEDVFSITGRGTVVTGRIERGVIKVNEEVEMVGIKEKPIKTTVTGVEMFRKLLDEGQAGDNVGLLIRGIKREEVERGMVVVKPGTTTPHTDFEAQVYILSKDEGGRHTPFFNNYRPQFYFRTTDVTGVVTLPEGTEMVMPGDNTEMSVQLIQPIAMDEGLRFAIREGGRTVGAGRVTKILK</sequence>
<dbReference type="HAMAP" id="MF_00118_B">
    <property type="entry name" value="EF_Tu_B"/>
    <property type="match status" value="1"/>
</dbReference>
<keyword evidence="7 10" id="KW-0648">Protein biosynthesis</keyword>
<keyword evidence="4 10" id="KW-0251">Elongation factor</keyword>
<dbReference type="AlphaFoldDB" id="A0A840Q7R5"/>
<dbReference type="PROSITE" id="PS00301">
    <property type="entry name" value="G_TR_1"/>
    <property type="match status" value="1"/>
</dbReference>
<dbReference type="InterPro" id="IPR050055">
    <property type="entry name" value="EF-Tu_GTPase"/>
</dbReference>
<keyword evidence="6 10" id="KW-0460">Magnesium</keyword>
<evidence type="ECO:0000256" key="6">
    <source>
        <dbReference type="ARBA" id="ARBA00022842"/>
    </source>
</evidence>
<comment type="catalytic activity">
    <reaction evidence="10">
        <text>GTP + H2O = GDP + phosphate + H(+)</text>
        <dbReference type="Rhea" id="RHEA:19669"/>
        <dbReference type="ChEBI" id="CHEBI:15377"/>
        <dbReference type="ChEBI" id="CHEBI:15378"/>
        <dbReference type="ChEBI" id="CHEBI:37565"/>
        <dbReference type="ChEBI" id="CHEBI:43474"/>
        <dbReference type="ChEBI" id="CHEBI:58189"/>
        <dbReference type="EC" id="3.6.5.3"/>
    </reaction>
</comment>
<keyword evidence="2 10" id="KW-0963">Cytoplasm</keyword>
<dbReference type="PANTHER" id="PTHR43721">
    <property type="entry name" value="ELONGATION FACTOR TU-RELATED"/>
    <property type="match status" value="1"/>
</dbReference>
<dbReference type="FunFam" id="2.40.30.10:FF:000001">
    <property type="entry name" value="Elongation factor Tu"/>
    <property type="match status" value="1"/>
</dbReference>
<dbReference type="NCBIfam" id="TIGR00231">
    <property type="entry name" value="small_GTP"/>
    <property type="match status" value="1"/>
</dbReference>
<dbReference type="InterPro" id="IPR031157">
    <property type="entry name" value="G_TR_CS"/>
</dbReference>
<dbReference type="InterPro" id="IPR009001">
    <property type="entry name" value="Transl_elong_EF1A/Init_IF2_C"/>
</dbReference>
<feature type="domain" description="Tr-type G" evidence="11">
    <location>
        <begin position="10"/>
        <end position="206"/>
    </location>
</feature>
<dbReference type="Gene3D" id="3.40.50.300">
    <property type="entry name" value="P-loop containing nucleotide triphosphate hydrolases"/>
    <property type="match status" value="1"/>
</dbReference>
<protein>
    <recommendedName>
        <fullName evidence="9 10">Elongation factor Tu</fullName>
        <shortName evidence="10">EF-Tu</shortName>
        <ecNumber evidence="10">3.6.5.3</ecNumber>
    </recommendedName>
</protein>
<dbReference type="CDD" id="cd03707">
    <property type="entry name" value="EFTU_III"/>
    <property type="match status" value="1"/>
</dbReference>
<dbReference type="InterPro" id="IPR033720">
    <property type="entry name" value="EFTU_2"/>
</dbReference>
<evidence type="ECO:0000256" key="5">
    <source>
        <dbReference type="ARBA" id="ARBA00022801"/>
    </source>
</evidence>
<dbReference type="NCBIfam" id="NF009372">
    <property type="entry name" value="PRK12735.1"/>
    <property type="match status" value="1"/>
</dbReference>
<dbReference type="InterPro" id="IPR005225">
    <property type="entry name" value="Small_GTP-bd"/>
</dbReference>
<reference evidence="12 13" key="1">
    <citation type="submission" date="2020-08" db="EMBL/GenBank/DDBJ databases">
        <title>Sequencing the genomes of 1000 actinobacteria strains.</title>
        <authorList>
            <person name="Klenk H.-P."/>
        </authorList>
    </citation>
    <scope>NUCLEOTIDE SEQUENCE [LARGE SCALE GENOMIC DNA]</scope>
    <source>
        <strain evidence="12 13">DSM 45584</strain>
    </source>
</reference>
<dbReference type="SUPFAM" id="SSF50447">
    <property type="entry name" value="Translation proteins"/>
    <property type="match status" value="1"/>
</dbReference>
<evidence type="ECO:0000259" key="11">
    <source>
        <dbReference type="PROSITE" id="PS51722"/>
    </source>
</evidence>
<dbReference type="Proteomes" id="UP000584374">
    <property type="component" value="Unassembled WGS sequence"/>
</dbReference>
<dbReference type="GO" id="GO:0005829">
    <property type="term" value="C:cytosol"/>
    <property type="evidence" value="ECO:0007669"/>
    <property type="project" value="TreeGrafter"/>
</dbReference>
<proteinExistence type="inferred from homology"/>
<comment type="subcellular location">
    <subcellularLocation>
        <location evidence="10">Cytoplasm</location>
    </subcellularLocation>
</comment>
<feature type="binding site" evidence="10">
    <location>
        <begin position="138"/>
        <end position="141"/>
    </location>
    <ligand>
        <name>GTP</name>
        <dbReference type="ChEBI" id="CHEBI:37565"/>
    </ligand>
</feature>
<organism evidence="12 13">
    <name type="scientific">Saccharopolyspora phatthalungensis</name>
    <dbReference type="NCBI Taxonomy" id="664693"/>
    <lineage>
        <taxon>Bacteria</taxon>
        <taxon>Bacillati</taxon>
        <taxon>Actinomycetota</taxon>
        <taxon>Actinomycetes</taxon>
        <taxon>Pseudonocardiales</taxon>
        <taxon>Pseudonocardiaceae</taxon>
        <taxon>Saccharopolyspora</taxon>
    </lineage>
</organism>
<dbReference type="PROSITE" id="PS51722">
    <property type="entry name" value="G_TR_2"/>
    <property type="match status" value="1"/>
</dbReference>
<dbReference type="SUPFAM" id="SSF50465">
    <property type="entry name" value="EF-Tu/eEF-1alpha/eIF2-gamma C-terminal domain"/>
    <property type="match status" value="1"/>
</dbReference>
<dbReference type="RefSeq" id="WP_184726221.1">
    <property type="nucleotide sequence ID" value="NZ_JACHIW010000001.1"/>
</dbReference>
<accession>A0A840Q7R5</accession>
<name>A0A840Q7R5_9PSEU</name>
<dbReference type="Pfam" id="PF03144">
    <property type="entry name" value="GTP_EFTU_D2"/>
    <property type="match status" value="1"/>
</dbReference>
<dbReference type="InterPro" id="IPR004541">
    <property type="entry name" value="Transl_elong_EFTu/EF1A_bac/org"/>
</dbReference>
<dbReference type="EMBL" id="JACHIW010000001">
    <property type="protein sequence ID" value="MBB5154748.1"/>
    <property type="molecule type" value="Genomic_DNA"/>
</dbReference>
<dbReference type="NCBIfam" id="NF000766">
    <property type="entry name" value="PRK00049.1"/>
    <property type="match status" value="1"/>
</dbReference>
<dbReference type="InterPro" id="IPR004160">
    <property type="entry name" value="Transl_elong_EFTu/EF1A_C"/>
</dbReference>
<keyword evidence="13" id="KW-1185">Reference proteome</keyword>